<dbReference type="InterPro" id="IPR050509">
    <property type="entry name" value="CoA-transferase_III"/>
</dbReference>
<gene>
    <name evidence="1" type="primary">smtA_2</name>
    <name evidence="1" type="ORF">LMG26411_07246</name>
</gene>
<evidence type="ECO:0000313" key="2">
    <source>
        <dbReference type="Proteomes" id="UP000672657"/>
    </source>
</evidence>
<dbReference type="InterPro" id="IPR023606">
    <property type="entry name" value="CoA-Trfase_III_dom_1_sf"/>
</dbReference>
<dbReference type="Pfam" id="PF02515">
    <property type="entry name" value="CoA_transf_3"/>
    <property type="match status" value="1"/>
</dbReference>
<keyword evidence="1" id="KW-0808">Transferase</keyword>
<dbReference type="RefSeq" id="WP_211958007.1">
    <property type="nucleotide sequence ID" value="NZ_CAJPVI010000072.1"/>
</dbReference>
<dbReference type="PANTHER" id="PTHR48228:SF5">
    <property type="entry name" value="ALPHA-METHYLACYL-COA RACEMASE"/>
    <property type="match status" value="1"/>
</dbReference>
<dbReference type="EMBL" id="CAJPVI010000072">
    <property type="protein sequence ID" value="CAG2160129.1"/>
    <property type="molecule type" value="Genomic_DNA"/>
</dbReference>
<keyword evidence="2" id="KW-1185">Reference proteome</keyword>
<dbReference type="Gene3D" id="3.40.50.10540">
    <property type="entry name" value="Crotonobetainyl-coa:carnitine coa-transferase, domain 1"/>
    <property type="match status" value="1"/>
</dbReference>
<proteinExistence type="predicted"/>
<dbReference type="EC" id="2.8.3.22" evidence="1"/>
<comment type="caution">
    <text evidence="1">The sequence shown here is derived from an EMBL/GenBank/DDBJ whole genome shotgun (WGS) entry which is preliminary data.</text>
</comment>
<dbReference type="InterPro" id="IPR044855">
    <property type="entry name" value="CoA-Trfase_III_dom3_sf"/>
</dbReference>
<accession>A0ABN7QFH7</accession>
<name>A0ABN7QFH7_9BURK</name>
<reference evidence="1 2" key="1">
    <citation type="submission" date="2021-03" db="EMBL/GenBank/DDBJ databases">
        <authorList>
            <person name="Peeters C."/>
        </authorList>
    </citation>
    <scope>NUCLEOTIDE SEQUENCE [LARGE SCALE GENOMIC DNA]</scope>
    <source>
        <strain evidence="1 2">LMG 26411</strain>
    </source>
</reference>
<evidence type="ECO:0000313" key="1">
    <source>
        <dbReference type="EMBL" id="CAG2160129.1"/>
    </source>
</evidence>
<dbReference type="Gene3D" id="3.30.1540.10">
    <property type="entry name" value="formyl-coa transferase, domain 3"/>
    <property type="match status" value="1"/>
</dbReference>
<dbReference type="InterPro" id="IPR003673">
    <property type="entry name" value="CoA-Trfase_fam_III"/>
</dbReference>
<organism evidence="1 2">
    <name type="scientific">Cupriavidus numazuensis</name>
    <dbReference type="NCBI Taxonomy" id="221992"/>
    <lineage>
        <taxon>Bacteria</taxon>
        <taxon>Pseudomonadati</taxon>
        <taxon>Pseudomonadota</taxon>
        <taxon>Betaproteobacteria</taxon>
        <taxon>Burkholderiales</taxon>
        <taxon>Burkholderiaceae</taxon>
        <taxon>Cupriavidus</taxon>
    </lineage>
</organism>
<dbReference type="PANTHER" id="PTHR48228">
    <property type="entry name" value="SUCCINYL-COA--D-CITRAMALATE COA-TRANSFERASE"/>
    <property type="match status" value="1"/>
</dbReference>
<dbReference type="SUPFAM" id="SSF89796">
    <property type="entry name" value="CoA-transferase family III (CaiB/BaiF)"/>
    <property type="match status" value="1"/>
</dbReference>
<sequence length="380" mass="39714">MSILQGVRVVEIAGIGPGPFCGMLLADLGADVIVIERPGPSAGGARPAEVVHRGKRSIVLDLKQPGSAEVVLRLLDGADALIEGMRPGVMERLGLGPEVCLGRRPSLVYGRMTGWGQSGPLAQVAGHDSNYTALSGALWYASPPGEAPVAPPTLVGDVGGALYLAVGLLAGILRARESGQGDVVDAAIVDTSAHMMNLLFGVAARSGDDYTRGGGTLDGAHWAHSYRCADGRWINVAALEPQFYGELMERLGLAGDTRFAAQMQRECWPDQRRALAEVFATKPRDAWCRLFEGTDACFAPVNDPGEAARHPHMAARATFTQVDGVLQAVPAPRFARDARRGVAPVPAAGQHTVELLAEAGFSAECTQGLLASGVARDGGA</sequence>
<protein>
    <submittedName>
        <fullName evidence="1">Succinyl-CoA--L-malate CoA-transferase alpha subunit</fullName>
        <ecNumber evidence="1">2.8.3.22</ecNumber>
    </submittedName>
</protein>
<dbReference type="Proteomes" id="UP000672657">
    <property type="component" value="Unassembled WGS sequence"/>
</dbReference>
<dbReference type="GO" id="GO:0016740">
    <property type="term" value="F:transferase activity"/>
    <property type="evidence" value="ECO:0007669"/>
    <property type="project" value="UniProtKB-KW"/>
</dbReference>